<name>A0ABT8GGY9_9MICO</name>
<sequence length="137" mass="15380">MPYVDADPQVAQLRHRRREMRRELARVRWWRRLVRARMDLSVARLADVHELETLGLDEAWEALAADAPTPPELSNAIWPDAASATPRSVEALASLDARLKSYEERVSENLETVTAQMVRALGDARGVDARTRGGSHG</sequence>
<dbReference type="Proteomes" id="UP001172708">
    <property type="component" value="Unassembled WGS sequence"/>
</dbReference>
<evidence type="ECO:0000313" key="1">
    <source>
        <dbReference type="EMBL" id="MDN4480685.1"/>
    </source>
</evidence>
<protein>
    <recommendedName>
        <fullName evidence="3">Flagellar protein FlgN</fullName>
    </recommendedName>
</protein>
<reference evidence="1" key="1">
    <citation type="submission" date="2023-06" db="EMBL/GenBank/DDBJ databases">
        <title>Egi l300058.</title>
        <authorList>
            <person name="Gao L."/>
            <person name="Fang B.-Z."/>
            <person name="Li W.-J."/>
        </authorList>
    </citation>
    <scope>NUCLEOTIDE SEQUENCE</scope>
    <source>
        <strain evidence="1">EGI L300058</strain>
    </source>
</reference>
<comment type="caution">
    <text evidence="1">The sequence shown here is derived from an EMBL/GenBank/DDBJ whole genome shotgun (WGS) entry which is preliminary data.</text>
</comment>
<accession>A0ABT8GGY9</accession>
<dbReference type="EMBL" id="JAUHQA010000001">
    <property type="protein sequence ID" value="MDN4480685.1"/>
    <property type="molecule type" value="Genomic_DNA"/>
</dbReference>
<gene>
    <name evidence="1" type="ORF">QQX02_07085</name>
</gene>
<evidence type="ECO:0000313" key="2">
    <source>
        <dbReference type="Proteomes" id="UP001172708"/>
    </source>
</evidence>
<proteinExistence type="predicted"/>
<evidence type="ECO:0008006" key="3">
    <source>
        <dbReference type="Google" id="ProtNLM"/>
    </source>
</evidence>
<dbReference type="RefSeq" id="WP_301142138.1">
    <property type="nucleotide sequence ID" value="NZ_JAUHQA010000001.1"/>
</dbReference>
<keyword evidence="2" id="KW-1185">Reference proteome</keyword>
<organism evidence="1 2">
    <name type="scientific">Demequina muriae</name>
    <dbReference type="NCBI Taxonomy" id="3051664"/>
    <lineage>
        <taxon>Bacteria</taxon>
        <taxon>Bacillati</taxon>
        <taxon>Actinomycetota</taxon>
        <taxon>Actinomycetes</taxon>
        <taxon>Micrococcales</taxon>
        <taxon>Demequinaceae</taxon>
        <taxon>Demequina</taxon>
    </lineage>
</organism>